<keyword evidence="3 5" id="KW-0067">ATP-binding</keyword>
<dbReference type="InterPro" id="IPR017911">
    <property type="entry name" value="MacB-like_ATP-bd"/>
</dbReference>
<dbReference type="GO" id="GO:0016887">
    <property type="term" value="F:ATP hydrolysis activity"/>
    <property type="evidence" value="ECO:0007669"/>
    <property type="project" value="InterPro"/>
</dbReference>
<dbReference type="EMBL" id="LT607751">
    <property type="protein sequence ID" value="SCG75006.1"/>
    <property type="molecule type" value="Genomic_DNA"/>
</dbReference>
<dbReference type="InterPro" id="IPR003593">
    <property type="entry name" value="AAA+_ATPase"/>
</dbReference>
<feature type="domain" description="ABC transporter" evidence="4">
    <location>
        <begin position="16"/>
        <end position="240"/>
    </location>
</feature>
<dbReference type="InterPro" id="IPR003439">
    <property type="entry name" value="ABC_transporter-like_ATP-bd"/>
</dbReference>
<gene>
    <name evidence="5" type="ORF">GA0074704_5111</name>
</gene>
<dbReference type="GO" id="GO:0022857">
    <property type="term" value="F:transmembrane transporter activity"/>
    <property type="evidence" value="ECO:0007669"/>
    <property type="project" value="TreeGrafter"/>
</dbReference>
<dbReference type="PROSITE" id="PS00211">
    <property type="entry name" value="ABC_TRANSPORTER_1"/>
    <property type="match status" value="1"/>
</dbReference>
<dbReference type="PROSITE" id="PS50893">
    <property type="entry name" value="ABC_TRANSPORTER_2"/>
    <property type="match status" value="1"/>
</dbReference>
<keyword evidence="2" id="KW-0547">Nucleotide-binding</keyword>
<proteinExistence type="predicted"/>
<sequence>MAVDAEGAGATAGAAIRISGLGRSFGAGDARIAAVRDLSLEIASGAVVALCGPSGSGKSTLLHLLAGIERPDCGQLVVDGVDLARAGRRALLDHRRRVGLVFQRFHLLPALSVLDNVLVPVVPLRVPFDKVARARQLLDAVGLAGRESATPAQLSGGQQQRVAIARALIGDPTLIVADEPTGSLDSATGVEILGLLRRVGRERSATMVVATHDRDVAESCDYVISMRDGRLTSDGAALPA</sequence>
<dbReference type="CDD" id="cd03255">
    <property type="entry name" value="ABC_MJ0796_LolCDE_FtsE"/>
    <property type="match status" value="1"/>
</dbReference>
<dbReference type="PANTHER" id="PTHR24220:SF86">
    <property type="entry name" value="ABC TRANSPORTER ABCH.1"/>
    <property type="match status" value="1"/>
</dbReference>
<evidence type="ECO:0000256" key="1">
    <source>
        <dbReference type="ARBA" id="ARBA00022448"/>
    </source>
</evidence>
<reference evidence="5 6" key="1">
    <citation type="submission" date="2016-06" db="EMBL/GenBank/DDBJ databases">
        <authorList>
            <person name="Kjaerup R.B."/>
            <person name="Dalgaard T.S."/>
            <person name="Juul-Madsen H.R."/>
        </authorList>
    </citation>
    <scope>NUCLEOTIDE SEQUENCE [LARGE SCALE GENOMIC DNA]</scope>
    <source>
        <strain evidence="5 6">DSM 45097</strain>
    </source>
</reference>
<name>A0A1C5JY99_9ACTN</name>
<dbReference type="Pfam" id="PF00005">
    <property type="entry name" value="ABC_tran"/>
    <property type="match status" value="1"/>
</dbReference>
<dbReference type="AlphaFoldDB" id="A0A1C5JY99"/>
<keyword evidence="1" id="KW-0813">Transport</keyword>
<dbReference type="GO" id="GO:0005524">
    <property type="term" value="F:ATP binding"/>
    <property type="evidence" value="ECO:0007669"/>
    <property type="project" value="UniProtKB-KW"/>
</dbReference>
<evidence type="ECO:0000259" key="4">
    <source>
        <dbReference type="PROSITE" id="PS50893"/>
    </source>
</evidence>
<dbReference type="InterPro" id="IPR027417">
    <property type="entry name" value="P-loop_NTPase"/>
</dbReference>
<evidence type="ECO:0000256" key="3">
    <source>
        <dbReference type="ARBA" id="ARBA00022840"/>
    </source>
</evidence>
<dbReference type="Proteomes" id="UP000198210">
    <property type="component" value="Chromosome I"/>
</dbReference>
<accession>A0A1C5JY99</accession>
<keyword evidence="6" id="KW-1185">Reference proteome</keyword>
<dbReference type="PANTHER" id="PTHR24220">
    <property type="entry name" value="IMPORT ATP-BINDING PROTEIN"/>
    <property type="match status" value="1"/>
</dbReference>
<evidence type="ECO:0000256" key="2">
    <source>
        <dbReference type="ARBA" id="ARBA00022741"/>
    </source>
</evidence>
<evidence type="ECO:0000313" key="5">
    <source>
        <dbReference type="EMBL" id="SCG75006.1"/>
    </source>
</evidence>
<evidence type="ECO:0000313" key="6">
    <source>
        <dbReference type="Proteomes" id="UP000198210"/>
    </source>
</evidence>
<protein>
    <submittedName>
        <fullName evidence="5">Putative ABC transport system ATP-binding protein</fullName>
    </submittedName>
</protein>
<dbReference type="SMART" id="SM00382">
    <property type="entry name" value="AAA"/>
    <property type="match status" value="1"/>
</dbReference>
<organism evidence="5 6">
    <name type="scientific">Micromonospora siamensis</name>
    <dbReference type="NCBI Taxonomy" id="299152"/>
    <lineage>
        <taxon>Bacteria</taxon>
        <taxon>Bacillati</taxon>
        <taxon>Actinomycetota</taxon>
        <taxon>Actinomycetes</taxon>
        <taxon>Micromonosporales</taxon>
        <taxon>Micromonosporaceae</taxon>
        <taxon>Micromonospora</taxon>
    </lineage>
</organism>
<dbReference type="RefSeq" id="WP_088972824.1">
    <property type="nucleotide sequence ID" value="NZ_JBHLYF010000029.1"/>
</dbReference>
<dbReference type="Gene3D" id="3.40.50.300">
    <property type="entry name" value="P-loop containing nucleotide triphosphate hydrolases"/>
    <property type="match status" value="1"/>
</dbReference>
<dbReference type="InterPro" id="IPR017871">
    <property type="entry name" value="ABC_transporter-like_CS"/>
</dbReference>
<dbReference type="SUPFAM" id="SSF52540">
    <property type="entry name" value="P-loop containing nucleoside triphosphate hydrolases"/>
    <property type="match status" value="1"/>
</dbReference>
<dbReference type="InterPro" id="IPR015854">
    <property type="entry name" value="ABC_transpr_LolD-like"/>
</dbReference>
<dbReference type="GO" id="GO:0005886">
    <property type="term" value="C:plasma membrane"/>
    <property type="evidence" value="ECO:0007669"/>
    <property type="project" value="TreeGrafter"/>
</dbReference>